<gene>
    <name evidence="1" type="ORF">SAMN05421781_2239</name>
</gene>
<accession>A0A1H2W374</accession>
<reference evidence="1 2" key="1">
    <citation type="submission" date="2016-10" db="EMBL/GenBank/DDBJ databases">
        <authorList>
            <person name="de Groot N.N."/>
        </authorList>
    </citation>
    <scope>NUCLEOTIDE SEQUENCE [LARGE SCALE GENOMIC DNA]</scope>
    <source>
        <strain evidence="1 2">DSM 23126</strain>
    </source>
</reference>
<evidence type="ECO:0000313" key="2">
    <source>
        <dbReference type="Proteomes" id="UP000199488"/>
    </source>
</evidence>
<evidence type="ECO:0000313" key="1">
    <source>
        <dbReference type="EMBL" id="SDW74967.1"/>
    </source>
</evidence>
<sequence length="80" mass="8931">MLEAGAAELEKMVREGVRVSCNSKDGPSAALTLNFRGPGAPGNKPLFVKITEIWVVPRERSFRPFGGRRLFYIGRDLIHF</sequence>
<dbReference type="EMBL" id="FNNC01000005">
    <property type="protein sequence ID" value="SDW74967.1"/>
    <property type="molecule type" value="Genomic_DNA"/>
</dbReference>
<proteinExistence type="predicted"/>
<dbReference type="STRING" id="1122204.SAMN05421781_2239"/>
<protein>
    <submittedName>
        <fullName evidence="1">Uncharacterized protein</fullName>
    </submittedName>
</protein>
<dbReference type="AlphaFoldDB" id="A0A1H2W374"/>
<name>A0A1H2W374_9BACI</name>
<dbReference type="Proteomes" id="UP000199488">
    <property type="component" value="Unassembled WGS sequence"/>
</dbReference>
<organism evidence="1 2">
    <name type="scientific">Marinococcus luteus</name>
    <dbReference type="NCBI Taxonomy" id="1122204"/>
    <lineage>
        <taxon>Bacteria</taxon>
        <taxon>Bacillati</taxon>
        <taxon>Bacillota</taxon>
        <taxon>Bacilli</taxon>
        <taxon>Bacillales</taxon>
        <taxon>Bacillaceae</taxon>
        <taxon>Marinococcus</taxon>
    </lineage>
</organism>
<keyword evidence="2" id="KW-1185">Reference proteome</keyword>